<dbReference type="Proteomes" id="UP001152320">
    <property type="component" value="Chromosome 9"/>
</dbReference>
<evidence type="ECO:0000256" key="2">
    <source>
        <dbReference type="ARBA" id="ARBA00022692"/>
    </source>
</evidence>
<feature type="compositionally biased region" description="Low complexity" evidence="5">
    <location>
        <begin position="97"/>
        <end position="113"/>
    </location>
</feature>
<dbReference type="PANTHER" id="PTHR47767">
    <property type="entry name" value="ADHESION G PROTEIN-COUPLED RECEPTOR G7"/>
    <property type="match status" value="1"/>
</dbReference>
<dbReference type="GO" id="GO:0016020">
    <property type="term" value="C:membrane"/>
    <property type="evidence" value="ECO:0007669"/>
    <property type="project" value="UniProtKB-SubCell"/>
</dbReference>
<evidence type="ECO:0000256" key="5">
    <source>
        <dbReference type="SAM" id="MobiDB-lite"/>
    </source>
</evidence>
<dbReference type="Gene3D" id="1.20.1070.10">
    <property type="entry name" value="Rhodopsin 7-helix transmembrane proteins"/>
    <property type="match status" value="1"/>
</dbReference>
<dbReference type="InterPro" id="IPR017983">
    <property type="entry name" value="GPCR_2_secretin-like_CS"/>
</dbReference>
<keyword evidence="4 6" id="KW-0472">Membrane</keyword>
<dbReference type="PROSITE" id="PS00650">
    <property type="entry name" value="G_PROTEIN_RECEP_F2_2"/>
    <property type="match status" value="1"/>
</dbReference>
<name>A0A9Q1C1H0_HOLLE</name>
<proteinExistence type="predicted"/>
<dbReference type="GO" id="GO:0004930">
    <property type="term" value="F:G protein-coupled receptor activity"/>
    <property type="evidence" value="ECO:0007669"/>
    <property type="project" value="InterPro"/>
</dbReference>
<dbReference type="OrthoDB" id="10037534at2759"/>
<comment type="caution">
    <text evidence="7">The sequence shown here is derived from an EMBL/GenBank/DDBJ whole genome shotgun (WGS) entry which is preliminary data.</text>
</comment>
<dbReference type="InterPro" id="IPR000832">
    <property type="entry name" value="GPCR_2_secretin-like"/>
</dbReference>
<comment type="subcellular location">
    <subcellularLocation>
        <location evidence="1">Membrane</location>
        <topology evidence="1">Multi-pass membrane protein</topology>
    </subcellularLocation>
</comment>
<evidence type="ECO:0000313" key="8">
    <source>
        <dbReference type="Proteomes" id="UP001152320"/>
    </source>
</evidence>
<organism evidence="7 8">
    <name type="scientific">Holothuria leucospilota</name>
    <name type="common">Black long sea cucumber</name>
    <name type="synonym">Mertensiothuria leucospilota</name>
    <dbReference type="NCBI Taxonomy" id="206669"/>
    <lineage>
        <taxon>Eukaryota</taxon>
        <taxon>Metazoa</taxon>
        <taxon>Echinodermata</taxon>
        <taxon>Eleutherozoa</taxon>
        <taxon>Echinozoa</taxon>
        <taxon>Holothuroidea</taxon>
        <taxon>Aspidochirotacea</taxon>
        <taxon>Aspidochirotida</taxon>
        <taxon>Holothuriidae</taxon>
        <taxon>Holothuria</taxon>
    </lineage>
</organism>
<keyword evidence="2 6" id="KW-0812">Transmembrane</keyword>
<evidence type="ECO:0000256" key="3">
    <source>
        <dbReference type="ARBA" id="ARBA00022989"/>
    </source>
</evidence>
<feature type="region of interest" description="Disordered" evidence="5">
    <location>
        <begin position="258"/>
        <end position="283"/>
    </location>
</feature>
<protein>
    <submittedName>
        <fullName evidence="7">Adhesion G-protein coupled receptor G2</fullName>
    </submittedName>
</protein>
<dbReference type="AlphaFoldDB" id="A0A9Q1C1H0"/>
<sequence>MSNRSASRQESFRRLQNAVAISVLLGVTWVSGFLSIGAARFIFNFLFCLTNSFQGCFIFLLFCVRQQEVRSAWMKWLRLSFSRVGPTSTSATTGTDGVSKSKGTSGEKSTSGVNSKGKMELSNVKNVSEVSVAKDPLNDYAEVGETSYDEVKATPFLKTGPKIYQGYTELDARHRVLPPLPDEGQYSKRINSFGNPQAYMEIMETPSLNNKPHTYQTMAQKKSNSTKSSASGQTAYGFVDYTSGTLLQGANVRPTSEFVASHSLKGSKGKVKGNVRKGMSTKN</sequence>
<evidence type="ECO:0000256" key="6">
    <source>
        <dbReference type="SAM" id="Phobius"/>
    </source>
</evidence>
<feature type="compositionally biased region" description="Polar residues" evidence="5">
    <location>
        <begin position="85"/>
        <end position="96"/>
    </location>
</feature>
<dbReference type="Pfam" id="PF00002">
    <property type="entry name" value="7tm_2"/>
    <property type="match status" value="1"/>
</dbReference>
<feature type="compositionally biased region" description="Basic residues" evidence="5">
    <location>
        <begin position="265"/>
        <end position="275"/>
    </location>
</feature>
<keyword evidence="3 6" id="KW-1133">Transmembrane helix</keyword>
<feature type="transmembrane region" description="Helical" evidence="6">
    <location>
        <begin position="18"/>
        <end position="36"/>
    </location>
</feature>
<evidence type="ECO:0000313" key="7">
    <source>
        <dbReference type="EMBL" id="KAJ8036429.1"/>
    </source>
</evidence>
<reference evidence="7" key="1">
    <citation type="submission" date="2021-10" db="EMBL/GenBank/DDBJ databases">
        <title>Tropical sea cucumber genome reveals ecological adaptation and Cuvierian tubules defense mechanism.</title>
        <authorList>
            <person name="Chen T."/>
        </authorList>
    </citation>
    <scope>NUCLEOTIDE SEQUENCE</scope>
    <source>
        <strain evidence="7">Nanhai2018</strain>
        <tissue evidence="7">Muscle</tissue>
    </source>
</reference>
<evidence type="ECO:0000256" key="4">
    <source>
        <dbReference type="ARBA" id="ARBA00023136"/>
    </source>
</evidence>
<feature type="region of interest" description="Disordered" evidence="5">
    <location>
        <begin position="85"/>
        <end position="118"/>
    </location>
</feature>
<dbReference type="InterPro" id="IPR053066">
    <property type="entry name" value="ADGR_G7"/>
</dbReference>
<dbReference type="EMBL" id="JAIZAY010000009">
    <property type="protein sequence ID" value="KAJ8036429.1"/>
    <property type="molecule type" value="Genomic_DNA"/>
</dbReference>
<accession>A0A9Q1C1H0</accession>
<gene>
    <name evidence="7" type="ORF">HOLleu_20396</name>
</gene>
<evidence type="ECO:0000256" key="1">
    <source>
        <dbReference type="ARBA" id="ARBA00004141"/>
    </source>
</evidence>
<feature type="transmembrane region" description="Helical" evidence="6">
    <location>
        <begin position="42"/>
        <end position="64"/>
    </location>
</feature>
<keyword evidence="8" id="KW-1185">Reference proteome</keyword>
<keyword evidence="7" id="KW-0675">Receptor</keyword>